<organism evidence="1 2">
    <name type="scientific">Noviherbaspirillum cavernae</name>
    <dbReference type="NCBI Taxonomy" id="2320862"/>
    <lineage>
        <taxon>Bacteria</taxon>
        <taxon>Pseudomonadati</taxon>
        <taxon>Pseudomonadota</taxon>
        <taxon>Betaproteobacteria</taxon>
        <taxon>Burkholderiales</taxon>
        <taxon>Oxalobacteraceae</taxon>
        <taxon>Noviherbaspirillum</taxon>
    </lineage>
</organism>
<reference evidence="1 2" key="1">
    <citation type="submission" date="2018-09" db="EMBL/GenBank/DDBJ databases">
        <authorList>
            <person name="Zhu H."/>
        </authorList>
    </citation>
    <scope>NUCLEOTIDE SEQUENCE [LARGE SCALE GENOMIC DNA]</scope>
    <source>
        <strain evidence="1 2">K2R10-39</strain>
    </source>
</reference>
<dbReference type="EMBL" id="QYUN01000002">
    <property type="protein sequence ID" value="RJG07597.1"/>
    <property type="molecule type" value="Genomic_DNA"/>
</dbReference>
<proteinExistence type="predicted"/>
<dbReference type="Proteomes" id="UP000285190">
    <property type="component" value="Unassembled WGS sequence"/>
</dbReference>
<accession>A0A418X540</accession>
<keyword evidence="2" id="KW-1185">Reference proteome</keyword>
<comment type="caution">
    <text evidence="1">The sequence shown here is derived from an EMBL/GenBank/DDBJ whole genome shotgun (WGS) entry which is preliminary data.</text>
</comment>
<evidence type="ECO:0000313" key="1">
    <source>
        <dbReference type="EMBL" id="RJG07597.1"/>
    </source>
</evidence>
<dbReference type="AlphaFoldDB" id="A0A418X540"/>
<protein>
    <submittedName>
        <fullName evidence="1">Uncharacterized protein</fullName>
    </submittedName>
</protein>
<gene>
    <name evidence="1" type="ORF">D3870_17775</name>
</gene>
<name>A0A418X540_9BURK</name>
<sequence>MPAVFRFLDANHSRSIGATGDWRIHDSTAGNFPVERHAQDYGPLQNLHGGRTACFIAMQRSMRCAPLA</sequence>
<evidence type="ECO:0000313" key="2">
    <source>
        <dbReference type="Proteomes" id="UP000285190"/>
    </source>
</evidence>